<reference evidence="1" key="1">
    <citation type="submission" date="2018-05" db="EMBL/GenBank/DDBJ databases">
        <authorList>
            <person name="Lanie J.A."/>
            <person name="Ng W.-L."/>
            <person name="Kazmierczak K.M."/>
            <person name="Andrzejewski T.M."/>
            <person name="Davidsen T.M."/>
            <person name="Wayne K.J."/>
            <person name="Tettelin H."/>
            <person name="Glass J.I."/>
            <person name="Rusch D."/>
            <person name="Podicherti R."/>
            <person name="Tsui H.-C.T."/>
            <person name="Winkler M.E."/>
        </authorList>
    </citation>
    <scope>NUCLEOTIDE SEQUENCE</scope>
</reference>
<evidence type="ECO:0000313" key="1">
    <source>
        <dbReference type="EMBL" id="SVE47520.1"/>
    </source>
</evidence>
<accession>A0A383DTF9</accession>
<sequence>MNYFILLIITSIGILFSNSYNDSCIAPIDNREIYRNEFTYPETIQSEHFIIHFTTSDADSQFVNGQWFNLQCNAGYAQSILDHAESALSIFLQDGWEDLPPDCDESISNLDSPYHCINFGGSSLYDIYLSNEAVGMVVPETLYPVAPYTGGYTSYMKISTLLNEHETLPSWSHHVVAHELHHSIQLRYGYSVSGVPGDYMYNGWLFEQTATYM</sequence>
<protein>
    <submittedName>
        <fullName evidence="1">Uncharacterized protein</fullName>
    </submittedName>
</protein>
<dbReference type="AlphaFoldDB" id="A0A383DTF9"/>
<organism evidence="1">
    <name type="scientific">marine metagenome</name>
    <dbReference type="NCBI Taxonomy" id="408172"/>
    <lineage>
        <taxon>unclassified sequences</taxon>
        <taxon>metagenomes</taxon>
        <taxon>ecological metagenomes</taxon>
    </lineage>
</organism>
<feature type="non-terminal residue" evidence="1">
    <location>
        <position position="213"/>
    </location>
</feature>
<proteinExistence type="predicted"/>
<dbReference type="EMBL" id="UINC01219857">
    <property type="protein sequence ID" value="SVE47520.1"/>
    <property type="molecule type" value="Genomic_DNA"/>
</dbReference>
<name>A0A383DTF9_9ZZZZ</name>
<gene>
    <name evidence="1" type="ORF">METZ01_LOCUS500374</name>
</gene>